<reference evidence="1" key="1">
    <citation type="submission" date="2021-02" db="EMBL/GenBank/DDBJ databases">
        <authorList>
            <person name="Dougan E. K."/>
            <person name="Rhodes N."/>
            <person name="Thang M."/>
            <person name="Chan C."/>
        </authorList>
    </citation>
    <scope>NUCLEOTIDE SEQUENCE</scope>
</reference>
<accession>A0A812SKD9</accession>
<organism evidence="1 2">
    <name type="scientific">Symbiodinium natans</name>
    <dbReference type="NCBI Taxonomy" id="878477"/>
    <lineage>
        <taxon>Eukaryota</taxon>
        <taxon>Sar</taxon>
        <taxon>Alveolata</taxon>
        <taxon>Dinophyceae</taxon>
        <taxon>Suessiales</taxon>
        <taxon>Symbiodiniaceae</taxon>
        <taxon>Symbiodinium</taxon>
    </lineage>
</organism>
<keyword evidence="2" id="KW-1185">Reference proteome</keyword>
<evidence type="ECO:0000313" key="2">
    <source>
        <dbReference type="Proteomes" id="UP000604046"/>
    </source>
</evidence>
<dbReference type="AlphaFoldDB" id="A0A812SKD9"/>
<name>A0A812SKD9_9DINO</name>
<dbReference type="EMBL" id="CAJNDS010002451">
    <property type="protein sequence ID" value="CAE7481209.1"/>
    <property type="molecule type" value="Genomic_DNA"/>
</dbReference>
<sequence>MAKDEQIAKAVNSLTSDAADDAKADAATALGDLACNNPPNQDAIAQAGAIPPLIALVMDGPEKSKFQAAWALHLLALDNAANAQRIVAAGAVEPLEAMAASGSLIAADFARAALRVLQAAEPLGS</sequence>
<protein>
    <submittedName>
        <fullName evidence="1">Uncharacterized protein</fullName>
    </submittedName>
</protein>
<proteinExistence type="predicted"/>
<dbReference type="Pfam" id="PF00514">
    <property type="entry name" value="Arm"/>
    <property type="match status" value="1"/>
</dbReference>
<evidence type="ECO:0000313" key="1">
    <source>
        <dbReference type="EMBL" id="CAE7481209.1"/>
    </source>
</evidence>
<dbReference type="InterPro" id="IPR016024">
    <property type="entry name" value="ARM-type_fold"/>
</dbReference>
<dbReference type="PANTHER" id="PTHR23315">
    <property type="entry name" value="U BOX DOMAIN-CONTAINING"/>
    <property type="match status" value="1"/>
</dbReference>
<comment type="caution">
    <text evidence="1">The sequence shown here is derived from an EMBL/GenBank/DDBJ whole genome shotgun (WGS) entry which is preliminary data.</text>
</comment>
<dbReference type="InterPro" id="IPR000225">
    <property type="entry name" value="Armadillo"/>
</dbReference>
<dbReference type="Gene3D" id="1.25.10.10">
    <property type="entry name" value="Leucine-rich Repeat Variant"/>
    <property type="match status" value="1"/>
</dbReference>
<dbReference type="SUPFAM" id="SSF48371">
    <property type="entry name" value="ARM repeat"/>
    <property type="match status" value="1"/>
</dbReference>
<dbReference type="InterPro" id="IPR011989">
    <property type="entry name" value="ARM-like"/>
</dbReference>
<dbReference type="SMART" id="SM00185">
    <property type="entry name" value="ARM"/>
    <property type="match status" value="2"/>
</dbReference>
<dbReference type="PANTHER" id="PTHR23315:SF7">
    <property type="entry name" value="U-BOX DOMAIN-CONTAINING PROTEIN 4"/>
    <property type="match status" value="1"/>
</dbReference>
<gene>
    <name evidence="1" type="ORF">SNAT2548_LOCUS27017</name>
</gene>
<dbReference type="Proteomes" id="UP000604046">
    <property type="component" value="Unassembled WGS sequence"/>
</dbReference>